<dbReference type="Pfam" id="PF20153">
    <property type="entry name" value="DUF6535"/>
    <property type="match status" value="1"/>
</dbReference>
<dbReference type="EMBL" id="JABXXO010000001">
    <property type="protein sequence ID" value="KAF7785207.1"/>
    <property type="molecule type" value="Genomic_DNA"/>
</dbReference>
<dbReference type="InterPro" id="IPR045338">
    <property type="entry name" value="DUF6535"/>
</dbReference>
<dbReference type="Proteomes" id="UP000629468">
    <property type="component" value="Unassembled WGS sequence"/>
</dbReference>
<reference evidence="4 5" key="1">
    <citation type="journal article" name="Sci. Rep.">
        <title>Telomere-to-telomere assembled and centromere annotated genomes of the two main subspecies of the button mushroom Agaricus bisporus reveal especially polymorphic chromosome ends.</title>
        <authorList>
            <person name="Sonnenberg A.S.M."/>
            <person name="Sedaghat-Telgerd N."/>
            <person name="Lavrijssen B."/>
            <person name="Ohm R.A."/>
            <person name="Hendrickx P.M."/>
            <person name="Scholtmeijer K."/>
            <person name="Baars J.J.P."/>
            <person name="van Peer A."/>
        </authorList>
    </citation>
    <scope>NUCLEOTIDE SEQUENCE [LARGE SCALE GENOMIC DNA]</scope>
    <source>
        <strain evidence="4 5">H119_p4</strain>
    </source>
</reference>
<feature type="transmembrane region" description="Helical" evidence="2">
    <location>
        <begin position="245"/>
        <end position="272"/>
    </location>
</feature>
<keyword evidence="2" id="KW-0812">Transmembrane</keyword>
<organism evidence="4 5">
    <name type="scientific">Agaricus bisporus var. burnettii</name>
    <dbReference type="NCBI Taxonomy" id="192524"/>
    <lineage>
        <taxon>Eukaryota</taxon>
        <taxon>Fungi</taxon>
        <taxon>Dikarya</taxon>
        <taxon>Basidiomycota</taxon>
        <taxon>Agaricomycotina</taxon>
        <taxon>Agaricomycetes</taxon>
        <taxon>Agaricomycetidae</taxon>
        <taxon>Agaricales</taxon>
        <taxon>Agaricineae</taxon>
        <taxon>Agaricaceae</taxon>
        <taxon>Agaricus</taxon>
    </lineage>
</organism>
<feature type="domain" description="DUF6535" evidence="3">
    <location>
        <begin position="102"/>
        <end position="273"/>
    </location>
</feature>
<comment type="caution">
    <text evidence="4">The sequence shown here is derived from an EMBL/GenBank/DDBJ whole genome shotgun (WGS) entry which is preliminary data.</text>
</comment>
<feature type="region of interest" description="Disordered" evidence="1">
    <location>
        <begin position="599"/>
        <end position="661"/>
    </location>
</feature>
<keyword evidence="2" id="KW-1133">Transmembrane helix</keyword>
<evidence type="ECO:0000313" key="4">
    <source>
        <dbReference type="EMBL" id="KAF7785207.1"/>
    </source>
</evidence>
<feature type="compositionally biased region" description="Basic and acidic residues" evidence="1">
    <location>
        <begin position="643"/>
        <end position="655"/>
    </location>
</feature>
<feature type="transmembrane region" description="Helical" evidence="2">
    <location>
        <begin position="117"/>
        <end position="136"/>
    </location>
</feature>
<protein>
    <recommendedName>
        <fullName evidence="3">DUF6535 domain-containing protein</fullName>
    </recommendedName>
</protein>
<evidence type="ECO:0000313" key="5">
    <source>
        <dbReference type="Proteomes" id="UP000629468"/>
    </source>
</evidence>
<gene>
    <name evidence="4" type="ORF">Agabi119p4_1372</name>
</gene>
<evidence type="ECO:0000259" key="3">
    <source>
        <dbReference type="Pfam" id="PF20153"/>
    </source>
</evidence>
<name>A0A8H7FCB0_AGABI</name>
<feature type="region of interest" description="Disordered" evidence="1">
    <location>
        <begin position="47"/>
        <end position="80"/>
    </location>
</feature>
<feature type="transmembrane region" description="Helical" evidence="2">
    <location>
        <begin position="278"/>
        <end position="299"/>
    </location>
</feature>
<accession>A0A8H7FCB0</accession>
<feature type="transmembrane region" description="Helical" evidence="2">
    <location>
        <begin position="188"/>
        <end position="211"/>
    </location>
</feature>
<dbReference type="AlphaFoldDB" id="A0A8H7FCB0"/>
<sequence>MIFHEGCHNLTVGRVVFKSDARHKSSAYCSFGLPSTLQMSGTLFSKTARRDSPQPRGAPSNEPQVDRSAPPSHSEGGWSCDEPYKYPIKSSKNSLEKFHDILERHDKGVYAQMKEEINFLMVVAGLFLAIVSAFTIESYKFLQEDKQDTMSDLLVEVVRLLNDTSAQGKAQLPKPFEPKHHDIVVNQLWFLSLILSLVAVAMGIFWLQWIAAFQQGTLYTKYYSPPHEWHALQLLRIEGLEGWGVSYAVVALLFTVQLSIGLFIFGLIYFFWNVSETATIPALVAASFAGALIILVNLLPFLQPLVTALLPATMNLPQCPYKSPTSWLVRSTGNILPYSIKLFLNLLLSDWVKIVGRPGRWLKNLPFPFTDFHWMKYDKICQDFRDSVCSRLSYFQFGFYNACYLLDDKDVIDVMPDYLGDLAGSFATTEDWKVFSQQELSQDEKSFLNGDFALASHHVPCRLSTPSLRLKYVNKIKTDFISALVLQHRTPLPRKFTRLLLPHHVELYIRVKNTTKFILSSDGSRLDFGQSLNCPFKGHFHKIINRIEELDLELKFQFLRCVKHLIDTRRSNDHDILSAAAIVQSESAASMTLSRISQNLSESQRMDPPAEEEHTEPLPNQSSPKNDQIVDPGTISSPPNESEEGRSESAAHDDTSGEDPQLRTSFTILCSQVKEQLLWLRRSDFKNENYYVELREAFGLPVEPGQETIRTEIVIDVPDHKGT</sequence>
<proteinExistence type="predicted"/>
<evidence type="ECO:0000256" key="2">
    <source>
        <dbReference type="SAM" id="Phobius"/>
    </source>
</evidence>
<keyword evidence="2" id="KW-0472">Membrane</keyword>
<evidence type="ECO:0000256" key="1">
    <source>
        <dbReference type="SAM" id="MobiDB-lite"/>
    </source>
</evidence>